<feature type="compositionally biased region" description="Basic and acidic residues" evidence="1">
    <location>
        <begin position="536"/>
        <end position="551"/>
    </location>
</feature>
<protein>
    <recommendedName>
        <fullName evidence="4">Transcription initiation factor IIF subunit alpha</fullName>
    </recommendedName>
</protein>
<feature type="compositionally biased region" description="Acidic residues" evidence="1">
    <location>
        <begin position="482"/>
        <end position="492"/>
    </location>
</feature>
<evidence type="ECO:0000313" key="2">
    <source>
        <dbReference type="EMBL" id="KAG7348958.1"/>
    </source>
</evidence>
<reference evidence="2" key="1">
    <citation type="journal article" date="2021" name="Sci. Rep.">
        <title>Diploid genomic architecture of Nitzschia inconspicua, an elite biomass production diatom.</title>
        <authorList>
            <person name="Oliver A."/>
            <person name="Podell S."/>
            <person name="Pinowska A."/>
            <person name="Traller J.C."/>
            <person name="Smith S.R."/>
            <person name="McClure R."/>
            <person name="Beliaev A."/>
            <person name="Bohutskyi P."/>
            <person name="Hill E.A."/>
            <person name="Rabines A."/>
            <person name="Zheng H."/>
            <person name="Allen L.Z."/>
            <person name="Kuo A."/>
            <person name="Grigoriev I.V."/>
            <person name="Allen A.E."/>
            <person name="Hazlebeck D."/>
            <person name="Allen E.E."/>
        </authorList>
    </citation>
    <scope>NUCLEOTIDE SEQUENCE</scope>
    <source>
        <strain evidence="2">Hildebrandi</strain>
    </source>
</reference>
<evidence type="ECO:0000313" key="3">
    <source>
        <dbReference type="Proteomes" id="UP000693970"/>
    </source>
</evidence>
<keyword evidence="3" id="KW-1185">Reference proteome</keyword>
<feature type="compositionally biased region" description="Low complexity" evidence="1">
    <location>
        <begin position="1"/>
        <end position="15"/>
    </location>
</feature>
<dbReference type="Proteomes" id="UP000693970">
    <property type="component" value="Unassembled WGS sequence"/>
</dbReference>
<proteinExistence type="predicted"/>
<feature type="compositionally biased region" description="Acidic residues" evidence="1">
    <location>
        <begin position="329"/>
        <end position="338"/>
    </location>
</feature>
<dbReference type="AlphaFoldDB" id="A0A9K3PIS0"/>
<feature type="region of interest" description="Disordered" evidence="1">
    <location>
        <begin position="114"/>
        <end position="144"/>
    </location>
</feature>
<comment type="caution">
    <text evidence="2">The sequence shown here is derived from an EMBL/GenBank/DDBJ whole genome shotgun (WGS) entry which is preliminary data.</text>
</comment>
<feature type="region of interest" description="Disordered" evidence="1">
    <location>
        <begin position="165"/>
        <end position="203"/>
    </location>
</feature>
<feature type="compositionally biased region" description="Basic and acidic residues" evidence="1">
    <location>
        <begin position="306"/>
        <end position="316"/>
    </location>
</feature>
<reference evidence="2" key="2">
    <citation type="submission" date="2021-04" db="EMBL/GenBank/DDBJ databases">
        <authorList>
            <person name="Podell S."/>
        </authorList>
    </citation>
    <scope>NUCLEOTIDE SEQUENCE</scope>
    <source>
        <strain evidence="2">Hildebrandi</strain>
    </source>
</reference>
<name>A0A9K3PIS0_9STRA</name>
<feature type="region of interest" description="Disordered" evidence="1">
    <location>
        <begin position="304"/>
        <end position="338"/>
    </location>
</feature>
<dbReference type="OrthoDB" id="45474at2759"/>
<gene>
    <name evidence="2" type="ORF">IV203_011555</name>
</gene>
<dbReference type="EMBL" id="JAGRRH010000019">
    <property type="protein sequence ID" value="KAG7348958.1"/>
    <property type="molecule type" value="Genomic_DNA"/>
</dbReference>
<evidence type="ECO:0008006" key="4">
    <source>
        <dbReference type="Google" id="ProtNLM"/>
    </source>
</evidence>
<feature type="region of interest" description="Disordered" evidence="1">
    <location>
        <begin position="473"/>
        <end position="492"/>
    </location>
</feature>
<organism evidence="2 3">
    <name type="scientific">Nitzschia inconspicua</name>
    <dbReference type="NCBI Taxonomy" id="303405"/>
    <lineage>
        <taxon>Eukaryota</taxon>
        <taxon>Sar</taxon>
        <taxon>Stramenopiles</taxon>
        <taxon>Ochrophyta</taxon>
        <taxon>Bacillariophyta</taxon>
        <taxon>Bacillariophyceae</taxon>
        <taxon>Bacillariophycidae</taxon>
        <taxon>Bacillariales</taxon>
        <taxon>Bacillariaceae</taxon>
        <taxon>Nitzschia</taxon>
    </lineage>
</organism>
<accession>A0A9K3PIS0</accession>
<feature type="region of interest" description="Disordered" evidence="1">
    <location>
        <begin position="527"/>
        <end position="555"/>
    </location>
</feature>
<feature type="compositionally biased region" description="Polar residues" evidence="1">
    <location>
        <begin position="186"/>
        <end position="198"/>
    </location>
</feature>
<evidence type="ECO:0000256" key="1">
    <source>
        <dbReference type="SAM" id="MobiDB-lite"/>
    </source>
</evidence>
<feature type="region of interest" description="Disordered" evidence="1">
    <location>
        <begin position="1"/>
        <end position="51"/>
    </location>
</feature>
<sequence>MSFLSLSTSNTSSSSTGGGVNLNSMNAQKKYKAPGSGSGVDTLLTERGKQLSTGQEVRFLLIKGPSRPPASDPVNPKAPKESFPLIAKFSESVVKPKFDTTQWKTARLYQQDIPKAEEDSDDEDAAATAASQQPKKRWRSRNPKDVGRQWVLQEQVEFLETMMAKRQKAASGGGTGGNPDSGDGANGSSNRNTSTRYEGTTEHNPSHYILLETMDNNDINHHHDDDDHNYQNTIRVTTLPTNATIAFSQPKATNTLSMSEAEMAIQNQRGKFTRFMMHDQQRVFQGQPPVHQSRTRLLGKLLPEQQLKDGGIDPKTGKKKSKRRRLLDGDDDDDDDDDVMTDLAFRNRKGNAKARKELLTSFGDDGMKVDADGVLGGTNDGMFGQRGQKFGRFQVDPAGAAVDANDTATGTGMDGDEGGGTAGVATTEKTSNDGLAMADDFYQRDVQAEYEELDYDANEQFDDDDVDVGETEVVLDDSAFNNDDDDDDDLDEETGEERLTGAEGLASLAGFRLMLAKARGEITPEQAAEMAVKNKKQAEEADKREVEKKSDGNSSSDYVAEIIEKAEQARKLAEEKAVAATAIADDTDGTNGAKGGKKPSFTGKEVDELGQRMITLEAVRREIWLNDGKIPMKRLMKIFDVKKKSAQDRQVKFKEAVRELCIMETDPVGGRMLVLKQHYRRANM</sequence>